<reference evidence="1 2" key="1">
    <citation type="journal article" date="2023" name="Plants (Basel)">
        <title>Bridging the Gap: Combining Genomics and Transcriptomics Approaches to Understand Stylosanthes scabra, an Orphan Legume from the Brazilian Caatinga.</title>
        <authorList>
            <person name="Ferreira-Neto J.R.C."/>
            <person name="da Silva M.D."/>
            <person name="Binneck E."/>
            <person name="de Melo N.F."/>
            <person name="da Silva R.H."/>
            <person name="de Melo A.L.T.M."/>
            <person name="Pandolfi V."/>
            <person name="Bustamante F.O."/>
            <person name="Brasileiro-Vidal A.C."/>
            <person name="Benko-Iseppon A.M."/>
        </authorList>
    </citation>
    <scope>NUCLEOTIDE SEQUENCE [LARGE SCALE GENOMIC DNA]</scope>
    <source>
        <tissue evidence="1">Leaves</tissue>
    </source>
</reference>
<dbReference type="EMBL" id="JASCZI010036729">
    <property type="protein sequence ID" value="MED6129733.1"/>
    <property type="molecule type" value="Genomic_DNA"/>
</dbReference>
<gene>
    <name evidence="1" type="ORF">PIB30_110796</name>
</gene>
<name>A0ABU6S0J7_9FABA</name>
<evidence type="ECO:0000313" key="1">
    <source>
        <dbReference type="EMBL" id="MED6129733.1"/>
    </source>
</evidence>
<sequence>FKFKIFWVDSDAYVRAMFEFHRRVAQRCTTTYTSKLGLRCPMINGGMQRGPSAVGATGYAPCCPTCRASDIPRRTEGCNTGHNDAVSPHLHLGARAAVGRVATPTE</sequence>
<organism evidence="1 2">
    <name type="scientific">Stylosanthes scabra</name>
    <dbReference type="NCBI Taxonomy" id="79078"/>
    <lineage>
        <taxon>Eukaryota</taxon>
        <taxon>Viridiplantae</taxon>
        <taxon>Streptophyta</taxon>
        <taxon>Embryophyta</taxon>
        <taxon>Tracheophyta</taxon>
        <taxon>Spermatophyta</taxon>
        <taxon>Magnoliopsida</taxon>
        <taxon>eudicotyledons</taxon>
        <taxon>Gunneridae</taxon>
        <taxon>Pentapetalae</taxon>
        <taxon>rosids</taxon>
        <taxon>fabids</taxon>
        <taxon>Fabales</taxon>
        <taxon>Fabaceae</taxon>
        <taxon>Papilionoideae</taxon>
        <taxon>50 kb inversion clade</taxon>
        <taxon>dalbergioids sensu lato</taxon>
        <taxon>Dalbergieae</taxon>
        <taxon>Pterocarpus clade</taxon>
        <taxon>Stylosanthes</taxon>
    </lineage>
</organism>
<comment type="caution">
    <text evidence="1">The sequence shown here is derived from an EMBL/GenBank/DDBJ whole genome shotgun (WGS) entry which is preliminary data.</text>
</comment>
<protein>
    <submittedName>
        <fullName evidence="1">Uncharacterized protein</fullName>
    </submittedName>
</protein>
<feature type="non-terminal residue" evidence="1">
    <location>
        <position position="1"/>
    </location>
</feature>
<evidence type="ECO:0000313" key="2">
    <source>
        <dbReference type="Proteomes" id="UP001341840"/>
    </source>
</evidence>
<dbReference type="Proteomes" id="UP001341840">
    <property type="component" value="Unassembled WGS sequence"/>
</dbReference>
<proteinExistence type="predicted"/>
<accession>A0ABU6S0J7</accession>
<keyword evidence="2" id="KW-1185">Reference proteome</keyword>